<proteinExistence type="inferred from homology"/>
<dbReference type="SUPFAM" id="SSF51161">
    <property type="entry name" value="Trimeric LpxA-like enzymes"/>
    <property type="match status" value="1"/>
</dbReference>
<dbReference type="Gene3D" id="2.160.10.10">
    <property type="entry name" value="Hexapeptide repeat proteins"/>
    <property type="match status" value="1"/>
</dbReference>
<evidence type="ECO:0000256" key="4">
    <source>
        <dbReference type="ARBA" id="ARBA00023315"/>
    </source>
</evidence>
<feature type="region of interest" description="Disordered" evidence="5">
    <location>
        <begin position="1"/>
        <end position="20"/>
    </location>
</feature>
<organism evidence="6 7">
    <name type="scientific">Roseicyclus marinus</name>
    <dbReference type="NCBI Taxonomy" id="2161673"/>
    <lineage>
        <taxon>Bacteria</taxon>
        <taxon>Pseudomonadati</taxon>
        <taxon>Pseudomonadota</taxon>
        <taxon>Alphaproteobacteria</taxon>
        <taxon>Rhodobacterales</taxon>
        <taxon>Roseobacteraceae</taxon>
        <taxon>Roseicyclus</taxon>
    </lineage>
</organism>
<evidence type="ECO:0000256" key="1">
    <source>
        <dbReference type="ARBA" id="ARBA00007274"/>
    </source>
</evidence>
<evidence type="ECO:0000313" key="7">
    <source>
        <dbReference type="Proteomes" id="UP001337723"/>
    </source>
</evidence>
<dbReference type="InterPro" id="IPR011004">
    <property type="entry name" value="Trimer_LpxA-like_sf"/>
</dbReference>
<dbReference type="InterPro" id="IPR018357">
    <property type="entry name" value="Hexapep_transf_CS"/>
</dbReference>
<keyword evidence="3" id="KW-0677">Repeat</keyword>
<dbReference type="GO" id="GO:0016746">
    <property type="term" value="F:acyltransferase activity"/>
    <property type="evidence" value="ECO:0007669"/>
    <property type="project" value="UniProtKB-KW"/>
</dbReference>
<keyword evidence="7" id="KW-1185">Reference proteome</keyword>
<dbReference type="KEGG" id="rmai:MACH21_29330"/>
<dbReference type="Pfam" id="PF00132">
    <property type="entry name" value="Hexapep"/>
    <property type="match status" value="1"/>
</dbReference>
<comment type="similarity">
    <text evidence="1">Belongs to the transferase hexapeptide repeat family.</text>
</comment>
<dbReference type="Proteomes" id="UP001337723">
    <property type="component" value="Chromosome"/>
</dbReference>
<dbReference type="InterPro" id="IPR001451">
    <property type="entry name" value="Hexapep"/>
</dbReference>
<dbReference type="RefSeq" id="WP_338272780.1">
    <property type="nucleotide sequence ID" value="NZ_AP027266.1"/>
</dbReference>
<dbReference type="EMBL" id="AP027266">
    <property type="protein sequence ID" value="BDW86756.1"/>
    <property type="molecule type" value="Genomic_DNA"/>
</dbReference>
<protein>
    <submittedName>
        <fullName evidence="6">Acetyltransferase</fullName>
    </submittedName>
</protein>
<evidence type="ECO:0000256" key="3">
    <source>
        <dbReference type="ARBA" id="ARBA00022737"/>
    </source>
</evidence>
<reference evidence="6 7" key="1">
    <citation type="submission" date="2023-01" db="EMBL/GenBank/DDBJ databases">
        <title>Complete genome sequence of Roseicyclus marinus strain Dej080120_10.</title>
        <authorList>
            <person name="Ueki S."/>
            <person name="Maruyama F."/>
        </authorList>
    </citation>
    <scope>NUCLEOTIDE SEQUENCE [LARGE SCALE GENOMIC DNA]</scope>
    <source>
        <strain evidence="6 7">Dej080120_10</strain>
    </source>
</reference>
<dbReference type="CDD" id="cd03349">
    <property type="entry name" value="LbH_XAT"/>
    <property type="match status" value="1"/>
</dbReference>
<keyword evidence="4" id="KW-0012">Acyltransferase</keyword>
<evidence type="ECO:0000313" key="6">
    <source>
        <dbReference type="EMBL" id="BDW86756.1"/>
    </source>
</evidence>
<evidence type="ECO:0000256" key="2">
    <source>
        <dbReference type="ARBA" id="ARBA00022679"/>
    </source>
</evidence>
<sequence length="219" mass="23061">MPSAPPFARPDAVHPVTLPDGSAHPGTTYLRAVIDHPRIEIGGYTYASAHHPPADWAAHIAPYTYPFSPEKLVIGRFCQIADGALFVTASANHRHDGFSTYPFAIFGGGEAAGRPSLPGPGPDTIIGHDVWIGTRATILPGARIGSGTIIGAGAVVAGDIPAYSLVAGNPARVIRPRFEARTIARLLEIAWWDWPIDRILAAEAAICGADLAALEAIRP</sequence>
<dbReference type="PANTHER" id="PTHR43300">
    <property type="entry name" value="ACETYLTRANSFERASE"/>
    <property type="match status" value="1"/>
</dbReference>
<dbReference type="AlphaFoldDB" id="A0AA48HVB4"/>
<dbReference type="InterPro" id="IPR050179">
    <property type="entry name" value="Trans_hexapeptide_repeat"/>
</dbReference>
<accession>A0AA48HVB4</accession>
<keyword evidence="2" id="KW-0808">Transferase</keyword>
<name>A0AA48HVB4_9RHOB</name>
<evidence type="ECO:0000256" key="5">
    <source>
        <dbReference type="SAM" id="MobiDB-lite"/>
    </source>
</evidence>
<dbReference type="PANTHER" id="PTHR43300:SF11">
    <property type="entry name" value="ACETYLTRANSFERASE RV3034C-RELATED"/>
    <property type="match status" value="1"/>
</dbReference>
<dbReference type="PROSITE" id="PS00101">
    <property type="entry name" value="HEXAPEP_TRANSFERASES"/>
    <property type="match status" value="1"/>
</dbReference>
<gene>
    <name evidence="6" type="ORF">MACH21_29330</name>
</gene>